<reference evidence="1" key="1">
    <citation type="submission" date="2014-11" db="EMBL/GenBank/DDBJ databases">
        <authorList>
            <person name="Amaro Gonzalez C."/>
        </authorList>
    </citation>
    <scope>NUCLEOTIDE SEQUENCE</scope>
</reference>
<dbReference type="EMBL" id="GBXM01091615">
    <property type="protein sequence ID" value="JAH16962.1"/>
    <property type="molecule type" value="Transcribed_RNA"/>
</dbReference>
<dbReference type="AlphaFoldDB" id="A0A0E9QKC5"/>
<proteinExistence type="predicted"/>
<accession>A0A0E9QKC5</accession>
<organism evidence="1">
    <name type="scientific">Anguilla anguilla</name>
    <name type="common">European freshwater eel</name>
    <name type="synonym">Muraena anguilla</name>
    <dbReference type="NCBI Taxonomy" id="7936"/>
    <lineage>
        <taxon>Eukaryota</taxon>
        <taxon>Metazoa</taxon>
        <taxon>Chordata</taxon>
        <taxon>Craniata</taxon>
        <taxon>Vertebrata</taxon>
        <taxon>Euteleostomi</taxon>
        <taxon>Actinopterygii</taxon>
        <taxon>Neopterygii</taxon>
        <taxon>Teleostei</taxon>
        <taxon>Anguilliformes</taxon>
        <taxon>Anguillidae</taxon>
        <taxon>Anguilla</taxon>
    </lineage>
</organism>
<name>A0A0E9QKC5_ANGAN</name>
<evidence type="ECO:0000313" key="1">
    <source>
        <dbReference type="EMBL" id="JAH16962.1"/>
    </source>
</evidence>
<protein>
    <submittedName>
        <fullName evidence="1">Uncharacterized protein</fullName>
    </submittedName>
</protein>
<reference evidence="1" key="2">
    <citation type="journal article" date="2015" name="Fish Shellfish Immunol.">
        <title>Early steps in the European eel (Anguilla anguilla)-Vibrio vulnificus interaction in the gills: Role of the RtxA13 toxin.</title>
        <authorList>
            <person name="Callol A."/>
            <person name="Pajuelo D."/>
            <person name="Ebbesson L."/>
            <person name="Teles M."/>
            <person name="MacKenzie S."/>
            <person name="Amaro C."/>
        </authorList>
    </citation>
    <scope>NUCLEOTIDE SEQUENCE</scope>
</reference>
<sequence>MPSDISNLSDFEDVLSSSPSWSCYESCSLRSNIISTKNRMLVNSYFSHIFWVQSHMRTSGSCA</sequence>